<dbReference type="PANTHER" id="PTHR14699:SF0">
    <property type="entry name" value="TETRATRICOPEPTIDE REPEAT PROTEIN 21 HOMOLOG"/>
    <property type="match status" value="1"/>
</dbReference>
<keyword evidence="1" id="KW-0677">Repeat</keyword>
<feature type="domain" description="Tetratricopeptide repeat protein 21A/21B fourth ARM" evidence="8">
    <location>
        <begin position="857"/>
        <end position="997"/>
    </location>
</feature>
<dbReference type="OrthoDB" id="10259630at2759"/>
<dbReference type="Pfam" id="PF25058">
    <property type="entry name" value="ARM_TT21"/>
    <property type="match status" value="1"/>
</dbReference>
<dbReference type="EMBL" id="JAENGZ010000987">
    <property type="protein sequence ID" value="KAG6951714.1"/>
    <property type="molecule type" value="Genomic_DNA"/>
</dbReference>
<organism evidence="9 10">
    <name type="scientific">Phytophthora cactorum</name>
    <dbReference type="NCBI Taxonomy" id="29920"/>
    <lineage>
        <taxon>Eukaryota</taxon>
        <taxon>Sar</taxon>
        <taxon>Stramenopiles</taxon>
        <taxon>Oomycota</taxon>
        <taxon>Peronosporomycetes</taxon>
        <taxon>Peronosporales</taxon>
        <taxon>Peronosporaceae</taxon>
        <taxon>Phytophthora</taxon>
    </lineage>
</organism>
<dbReference type="Pfam" id="PF13176">
    <property type="entry name" value="TPR_7"/>
    <property type="match status" value="1"/>
</dbReference>
<dbReference type="PROSITE" id="PS50005">
    <property type="entry name" value="TPR"/>
    <property type="match status" value="4"/>
</dbReference>
<evidence type="ECO:0000259" key="6">
    <source>
        <dbReference type="Pfam" id="PF25063"/>
    </source>
</evidence>
<dbReference type="InterPro" id="IPR040364">
    <property type="entry name" value="TTC21A/TTC21B"/>
</dbReference>
<dbReference type="InterPro" id="IPR056836">
    <property type="entry name" value="ARM_TT21_4th"/>
</dbReference>
<feature type="repeat" description="TPR" evidence="3">
    <location>
        <begin position="821"/>
        <end position="854"/>
    </location>
</feature>
<feature type="domain" description="Tetratricopeptide repeat protein 21A/21B second ARM" evidence="4">
    <location>
        <begin position="359"/>
        <end position="634"/>
    </location>
</feature>
<dbReference type="Pfam" id="PF25064">
    <property type="entry name" value="ARM_TT21_5th"/>
    <property type="match status" value="1"/>
</dbReference>
<accession>A0A8T1U3N4</accession>
<name>A0A8T1U3N4_9STRA</name>
<dbReference type="GO" id="GO:0030991">
    <property type="term" value="C:intraciliary transport particle A"/>
    <property type="evidence" value="ECO:0007669"/>
    <property type="project" value="TreeGrafter"/>
</dbReference>
<evidence type="ECO:0008006" key="11">
    <source>
        <dbReference type="Google" id="ProtNLM"/>
    </source>
</evidence>
<dbReference type="Pfam" id="PF25068">
    <property type="entry name" value="ARM_TT21_4th"/>
    <property type="match status" value="1"/>
</dbReference>
<dbReference type="Pfam" id="PF25063">
    <property type="entry name" value="ARM_TT21_C"/>
    <property type="match status" value="1"/>
</dbReference>
<proteinExistence type="predicted"/>
<dbReference type="FunFam" id="1.25.40.10:FF:002065">
    <property type="entry name" value="Tetratricopeptide repeat protein 21B"/>
    <property type="match status" value="1"/>
</dbReference>
<evidence type="ECO:0000259" key="5">
    <source>
        <dbReference type="Pfam" id="PF25062"/>
    </source>
</evidence>
<feature type="non-terminal residue" evidence="9">
    <location>
        <position position="1"/>
    </location>
</feature>
<dbReference type="Proteomes" id="UP000688947">
    <property type="component" value="Unassembled WGS sequence"/>
</dbReference>
<dbReference type="GO" id="GO:0035721">
    <property type="term" value="P:intraciliary retrograde transport"/>
    <property type="evidence" value="ECO:0007669"/>
    <property type="project" value="TreeGrafter"/>
</dbReference>
<dbReference type="VEuPathDB" id="FungiDB:PC110_g2305"/>
<feature type="repeat" description="TPR" evidence="3">
    <location>
        <begin position="1054"/>
        <end position="1087"/>
    </location>
</feature>
<dbReference type="InterPro" id="IPR019734">
    <property type="entry name" value="TPR_rpt"/>
</dbReference>
<dbReference type="SMART" id="SM00028">
    <property type="entry name" value="TPR"/>
    <property type="match status" value="17"/>
</dbReference>
<dbReference type="FunFam" id="1.25.40.10:FF:000219">
    <property type="entry name" value="Tetratricopeptide repeat domain 21B"/>
    <property type="match status" value="1"/>
</dbReference>
<reference evidence="9" key="1">
    <citation type="submission" date="2021-01" db="EMBL/GenBank/DDBJ databases">
        <title>Phytophthora aleatoria, a newly-described species from Pinus radiata is distinct from Phytophthora cactorum isolates based on comparative genomics.</title>
        <authorList>
            <person name="Mcdougal R."/>
            <person name="Panda P."/>
            <person name="Williams N."/>
            <person name="Studholme D.J."/>
        </authorList>
    </citation>
    <scope>NUCLEOTIDE SEQUENCE</scope>
    <source>
        <strain evidence="9">NZFS 3830</strain>
    </source>
</reference>
<protein>
    <recommendedName>
        <fullName evidence="11">Tetratricopeptide repeat protein</fullName>
    </recommendedName>
</protein>
<evidence type="ECO:0000259" key="7">
    <source>
        <dbReference type="Pfam" id="PF25064"/>
    </source>
</evidence>
<feature type="domain" description="Tetratricopeptide repeat protein 21A/21B N-terminal ARM repeat" evidence="5">
    <location>
        <begin position="88"/>
        <end position="322"/>
    </location>
</feature>
<feature type="repeat" description="TPR" evidence="3">
    <location>
        <begin position="414"/>
        <end position="447"/>
    </location>
</feature>
<dbReference type="GO" id="GO:0061512">
    <property type="term" value="P:protein localization to cilium"/>
    <property type="evidence" value="ECO:0007669"/>
    <property type="project" value="TreeGrafter"/>
</dbReference>
<dbReference type="InterPro" id="IPR056834">
    <property type="entry name" value="ARM_TT21_C"/>
</dbReference>
<feature type="repeat" description="TPR" evidence="3">
    <location>
        <begin position="855"/>
        <end position="888"/>
    </location>
</feature>
<dbReference type="FunFam" id="1.25.40.10:FF:001391">
    <property type="entry name" value="Tetratricopeptide repeat protein 21B"/>
    <property type="match status" value="1"/>
</dbReference>
<sequence length="1423" mass="160358">VTVYARVLEGDNPVADFTSSTGLRPFMKALGEPSPEAMQFEQKYRELIAAAYPKSSRGVRSTPPPPPFCSICAASIAMSSSMDPRVLINYYFRKGWYDHVQRLCEQILEKKGSDSAILFWRAFGIVLERSYSSAIREIENLKRTGRDVELPCLHALVYAHSQCKHVDHDEVAQLELQLVMAEENASSASLMLCATFFWHLNEHAKARKILDQILSTSGKSSSDGALRQRVLVLRGWVDLTVDPKIKREADLRDGAIQYFDQVTDRKNAELVLGMAKYYDLKKAYPRALESYDELTVQFPWFKHSLSEKALVLLKMGNWDQCMDSVERALSENAREIEALRTMILLLLSREGRAREAAERLRELLEVLKRVEPANPELFCEISRCTARVSDRDSEVLQCSLGLIEHAVQLNPDSGAFRAERGYQRALLGDFAEAMESYKEALKLDESNEMALHGMIYCQIKLGQLEDASQQMEFLTVIQESIGASASFAFLQALLSWEKDRDRPRQVKLLQQTMQTHMDKLKETIQGPDVSMHDTTSLLNPIFLVEVATEFLQGNTSKQGTSNDSSSDAVAKGMSILEKLVNKSPGFLRAQFVLAQAYFDSQRLDDAYQVSNLILKMEPGHSKAHLMQARVSLEREHFRAASASLDQALSYDFSVRQSLSYYIIKARILENSGDVREALQTLQTAMKMTQSAGGSGSNRRQKHSAENNGSVSLFDKASVYIHLAQVLSQLNDISEATKTVREALDVFRGTSQEVRVLVANSELAIKRGDYDAAIAMLSVVPVDSPAFSKAQMVKADIYLQYRKDKHLYARCYQELVALNPCHATHVSLAEAYLRIQMLDEAVQSFERAKALSPGDPTIAGRIGRVLISKHDYLKAVDYYETALKMAPGNLVLRKDLAELYAKLRHYDQALRVVQQAPSSDSEALSHLLQVVDLQLVLPAIHRGLGSDEMAVQALLKAYAIQKVILDRQKDEQPDVLSKQRATIANTCFQIAAIYSSASGNSERENVVKYCTLALRSDETHESSLLYLARAYQQIGDLDQCQVRCSTLLRLNPAHEEAALMLADLLLQKEDNDSAIYHFQQLLDSRPDNFAALSRFLVMLRRAGKLHTSPADKEQGSLAQRYLRLAERSANVRVAHAPGLHFCKGLYARFRNNVVEAIDEFNLARRDPEWGERALINMIEIYLNPDNENLWDAGNDATEGNTKEQTENLRIANTLLDELPIARNERDAKLRVLEAYAVLAVRTKSMLDKAIQLFMEILETVDRDYVPALLGLATGYMLTKQQPKARNQLKRIAKMNYDQTLADEFERSYLLLADIYINRGKFDLAQELCKRSLTHNKSSGKAWELLGLVMEKEQSYIDAAECYQEAWTCEGEASAGIGFKLAFNYLKAKKLVLAVDVCNKVLDQYPDYPKIRKEILEKAYAGFRP</sequence>
<evidence type="ECO:0000256" key="2">
    <source>
        <dbReference type="ARBA" id="ARBA00022803"/>
    </source>
</evidence>
<dbReference type="InterPro" id="IPR056833">
    <property type="entry name" value="ARM_TT21_N"/>
</dbReference>
<feature type="domain" description="Tetratricopeptide repeat protein 21A/21B fifth ARM repeats" evidence="7">
    <location>
        <begin position="1054"/>
        <end position="1181"/>
    </location>
</feature>
<dbReference type="Pfam" id="PF25060">
    <property type="entry name" value="ARM_TT21_2nd"/>
    <property type="match status" value="1"/>
</dbReference>
<dbReference type="InterPro" id="IPR056835">
    <property type="entry name" value="ARM_TT21_5th"/>
</dbReference>
<comment type="caution">
    <text evidence="9">The sequence shown here is derived from an EMBL/GenBank/DDBJ whole genome shotgun (WGS) entry which is preliminary data.</text>
</comment>
<dbReference type="InterPro" id="IPR056832">
    <property type="entry name" value="ARM_TT21_2nd"/>
</dbReference>
<evidence type="ECO:0000313" key="9">
    <source>
        <dbReference type="EMBL" id="KAG6951714.1"/>
    </source>
</evidence>
<evidence type="ECO:0000313" key="10">
    <source>
        <dbReference type="Proteomes" id="UP000688947"/>
    </source>
</evidence>
<keyword evidence="2 3" id="KW-0802">TPR repeat</keyword>
<evidence type="ECO:0000256" key="3">
    <source>
        <dbReference type="PROSITE-ProRule" id="PRU00339"/>
    </source>
</evidence>
<evidence type="ECO:0000256" key="1">
    <source>
        <dbReference type="ARBA" id="ARBA00022737"/>
    </source>
</evidence>
<dbReference type="VEuPathDB" id="FungiDB:PC110_g110"/>
<dbReference type="PANTHER" id="PTHR14699">
    <property type="entry name" value="STI2 PROTEIN-RELATED"/>
    <property type="match status" value="1"/>
</dbReference>
<dbReference type="Pfam" id="PF25062">
    <property type="entry name" value="ARM_TT21_N"/>
    <property type="match status" value="1"/>
</dbReference>
<evidence type="ECO:0000259" key="8">
    <source>
        <dbReference type="Pfam" id="PF25068"/>
    </source>
</evidence>
<gene>
    <name evidence="9" type="ORF">JG687_00013448</name>
</gene>
<evidence type="ECO:0000259" key="4">
    <source>
        <dbReference type="Pfam" id="PF25060"/>
    </source>
</evidence>
<dbReference type="GO" id="GO:0005929">
    <property type="term" value="C:cilium"/>
    <property type="evidence" value="ECO:0007669"/>
    <property type="project" value="GOC"/>
</dbReference>
<feature type="domain" description="Tetratricopeptide repeat protein 21A/21B C-terminal ARM" evidence="6">
    <location>
        <begin position="1210"/>
        <end position="1417"/>
    </location>
</feature>